<dbReference type="EMBL" id="JAAAJA010001701">
    <property type="protein sequence ID" value="KAG0246894.1"/>
    <property type="molecule type" value="Genomic_DNA"/>
</dbReference>
<keyword evidence="2" id="KW-1185">Reference proteome</keyword>
<organism evidence="1 2">
    <name type="scientific">Mortierella polycephala</name>
    <dbReference type="NCBI Taxonomy" id="41804"/>
    <lineage>
        <taxon>Eukaryota</taxon>
        <taxon>Fungi</taxon>
        <taxon>Fungi incertae sedis</taxon>
        <taxon>Mucoromycota</taxon>
        <taxon>Mortierellomycotina</taxon>
        <taxon>Mortierellomycetes</taxon>
        <taxon>Mortierellales</taxon>
        <taxon>Mortierellaceae</taxon>
        <taxon>Mortierella</taxon>
    </lineage>
</organism>
<evidence type="ECO:0000313" key="1">
    <source>
        <dbReference type="EMBL" id="KAG0246894.1"/>
    </source>
</evidence>
<dbReference type="Proteomes" id="UP000726737">
    <property type="component" value="Unassembled WGS sequence"/>
</dbReference>
<gene>
    <name evidence="1" type="ORF">BG011_002294</name>
</gene>
<name>A0A9P6PF11_9FUNG</name>
<evidence type="ECO:0000313" key="2">
    <source>
        <dbReference type="Proteomes" id="UP000726737"/>
    </source>
</evidence>
<protein>
    <submittedName>
        <fullName evidence="1">Uncharacterized protein</fullName>
    </submittedName>
</protein>
<accession>A0A9P6PF11</accession>
<proteinExistence type="predicted"/>
<reference evidence="1" key="1">
    <citation type="journal article" date="2020" name="Fungal Divers.">
        <title>Resolving the Mortierellaceae phylogeny through synthesis of multi-gene phylogenetics and phylogenomics.</title>
        <authorList>
            <person name="Vandepol N."/>
            <person name="Liber J."/>
            <person name="Desiro A."/>
            <person name="Na H."/>
            <person name="Kennedy M."/>
            <person name="Barry K."/>
            <person name="Grigoriev I.V."/>
            <person name="Miller A.N."/>
            <person name="O'Donnell K."/>
            <person name="Stajich J.E."/>
            <person name="Bonito G."/>
        </authorList>
    </citation>
    <scope>NUCLEOTIDE SEQUENCE</scope>
    <source>
        <strain evidence="1">KOD948</strain>
    </source>
</reference>
<dbReference type="AlphaFoldDB" id="A0A9P6PF11"/>
<sequence length="85" mass="9919">MAYSEDLRWRAVIPYSFMGVKLDELEALLGATRHSIRKWAGQVVETTESPIATRHRLPEEVYDHVHRYVENHSCFYSKPPSSQPF</sequence>
<dbReference type="OrthoDB" id="2388844at2759"/>
<comment type="caution">
    <text evidence="1">The sequence shown here is derived from an EMBL/GenBank/DDBJ whole genome shotgun (WGS) entry which is preliminary data.</text>
</comment>